<reference evidence="1" key="1">
    <citation type="journal article" date="2020" name="Stud. Mycol.">
        <title>101 Dothideomycetes genomes: a test case for predicting lifestyles and emergence of pathogens.</title>
        <authorList>
            <person name="Haridas S."/>
            <person name="Albert R."/>
            <person name="Binder M."/>
            <person name="Bloem J."/>
            <person name="Labutti K."/>
            <person name="Salamov A."/>
            <person name="Andreopoulos B."/>
            <person name="Baker S."/>
            <person name="Barry K."/>
            <person name="Bills G."/>
            <person name="Bluhm B."/>
            <person name="Cannon C."/>
            <person name="Castanera R."/>
            <person name="Culley D."/>
            <person name="Daum C."/>
            <person name="Ezra D."/>
            <person name="Gonzalez J."/>
            <person name="Henrissat B."/>
            <person name="Kuo A."/>
            <person name="Liang C."/>
            <person name="Lipzen A."/>
            <person name="Lutzoni F."/>
            <person name="Magnuson J."/>
            <person name="Mondo S."/>
            <person name="Nolan M."/>
            <person name="Ohm R."/>
            <person name="Pangilinan J."/>
            <person name="Park H.-J."/>
            <person name="Ramirez L."/>
            <person name="Alfaro M."/>
            <person name="Sun H."/>
            <person name="Tritt A."/>
            <person name="Yoshinaga Y."/>
            <person name="Zwiers L.-H."/>
            <person name="Turgeon B."/>
            <person name="Goodwin S."/>
            <person name="Spatafora J."/>
            <person name="Crous P."/>
            <person name="Grigoriev I."/>
        </authorList>
    </citation>
    <scope>NUCLEOTIDE SEQUENCE</scope>
    <source>
        <strain evidence="1">CBS 690.94</strain>
    </source>
</reference>
<organism evidence="1 2">
    <name type="scientific">Karstenula rhodostoma CBS 690.94</name>
    <dbReference type="NCBI Taxonomy" id="1392251"/>
    <lineage>
        <taxon>Eukaryota</taxon>
        <taxon>Fungi</taxon>
        <taxon>Dikarya</taxon>
        <taxon>Ascomycota</taxon>
        <taxon>Pezizomycotina</taxon>
        <taxon>Dothideomycetes</taxon>
        <taxon>Pleosporomycetidae</taxon>
        <taxon>Pleosporales</taxon>
        <taxon>Massarineae</taxon>
        <taxon>Didymosphaeriaceae</taxon>
        <taxon>Karstenula</taxon>
    </lineage>
</organism>
<protein>
    <submittedName>
        <fullName evidence="1">Uncharacterized protein</fullName>
    </submittedName>
</protein>
<sequence length="135" mass="15851">MSKRFHLSKVCRATYKETRLLSLAGAMIFCWLIEDESKRALEDILPVQREAFSTLVIDYSDLCYYSDDHVGFVQAYQKDLSGLKRVFLDVFWTKINPADERADDTVQVEKAVKLIRQALGEDIHVEWGWWRKEDM</sequence>
<proteinExistence type="predicted"/>
<dbReference type="AlphaFoldDB" id="A0A9P4PE49"/>
<comment type="caution">
    <text evidence="1">The sequence shown here is derived from an EMBL/GenBank/DDBJ whole genome shotgun (WGS) entry which is preliminary data.</text>
</comment>
<accession>A0A9P4PE49</accession>
<dbReference type="Proteomes" id="UP000799764">
    <property type="component" value="Unassembled WGS sequence"/>
</dbReference>
<gene>
    <name evidence="1" type="ORF">P171DRAFT_433849</name>
</gene>
<evidence type="ECO:0000313" key="1">
    <source>
        <dbReference type="EMBL" id="KAF2442320.1"/>
    </source>
</evidence>
<evidence type="ECO:0000313" key="2">
    <source>
        <dbReference type="Proteomes" id="UP000799764"/>
    </source>
</evidence>
<keyword evidence="2" id="KW-1185">Reference proteome</keyword>
<name>A0A9P4PE49_9PLEO</name>
<dbReference type="EMBL" id="MU001504">
    <property type="protein sequence ID" value="KAF2442320.1"/>
    <property type="molecule type" value="Genomic_DNA"/>
</dbReference>